<dbReference type="InterPro" id="IPR011335">
    <property type="entry name" value="Restrct_endonuc-II-like"/>
</dbReference>
<sequence length="468" mass="53044">MPKNTTVGFTKADGRNLPVVNDETLNKFLEENLDAEPELRHVKVARSCRSTYFLKAVGFVEVRRDGDICYVKGKVTPEHRVRSPSYSVTCSIHELENKVLEAKCLDCVASEGVCKHVVAFIAWLRWKSEEVAPTSKECYWKKARLSDVGTKVKFVEVATMKRKAPEKSPPIDLDQGEAMYNQPSSSNQNCRSAENSKHPNPEQKEGFFNFLVSKLKENQSNALLLKQVSETTSYSLFHLMIAFKKTELPHNAPKFLKFCRSLMNMKECELIYERTKEQAQCAEWNDMRFGRVTASILWAASRCLTPDGSLANQIAGASSIPDTPAMKRGRELEPDVLANVGRRYNGKVQKRGIKLHPEIPIFGASPDGILKNKVVEVKCPSTYERFKEYFSKDMTEPAPVYKAQVMLQLLMCKKMKGLFCVAEPSFKTTGHVTVVEVALDTIFLKDIMLKALKFWKDNIYPRLYNAIS</sequence>
<feature type="region of interest" description="Disordered" evidence="1">
    <location>
        <begin position="165"/>
        <end position="200"/>
    </location>
</feature>
<evidence type="ECO:0000313" key="4">
    <source>
        <dbReference type="Proteomes" id="UP001152759"/>
    </source>
</evidence>
<name>A0A9P0F4G6_BEMTA</name>
<dbReference type="PANTHER" id="PTHR39953:SF1">
    <property type="entry name" value="RE54151P"/>
    <property type="match status" value="1"/>
</dbReference>
<feature type="compositionally biased region" description="Polar residues" evidence="1">
    <location>
        <begin position="181"/>
        <end position="193"/>
    </location>
</feature>
<dbReference type="KEGG" id="btab:109031928"/>
<feature type="domain" description="YqaJ viral recombinase" evidence="2">
    <location>
        <begin position="283"/>
        <end position="410"/>
    </location>
</feature>
<accession>A0A9P0F4G6</accession>
<dbReference type="AlphaFoldDB" id="A0A9P0F4G6"/>
<dbReference type="Gene3D" id="3.90.320.10">
    <property type="match status" value="1"/>
</dbReference>
<dbReference type="SUPFAM" id="SSF52980">
    <property type="entry name" value="Restriction endonuclease-like"/>
    <property type="match status" value="1"/>
</dbReference>
<dbReference type="CDD" id="cd22343">
    <property type="entry name" value="PDDEXK_lambda_exonuclease-like"/>
    <property type="match status" value="1"/>
</dbReference>
<proteinExistence type="predicted"/>
<dbReference type="PANTHER" id="PTHR39953">
    <property type="entry name" value="RE54151P"/>
    <property type="match status" value="1"/>
</dbReference>
<dbReference type="GO" id="GO:0006281">
    <property type="term" value="P:DNA repair"/>
    <property type="evidence" value="ECO:0007669"/>
    <property type="project" value="UniProtKB-ARBA"/>
</dbReference>
<evidence type="ECO:0000313" key="3">
    <source>
        <dbReference type="EMBL" id="CAH0389303.1"/>
    </source>
</evidence>
<protein>
    <recommendedName>
        <fullName evidence="2">YqaJ viral recombinase domain-containing protein</fullName>
    </recommendedName>
</protein>
<evidence type="ECO:0000259" key="2">
    <source>
        <dbReference type="Pfam" id="PF09588"/>
    </source>
</evidence>
<dbReference type="Proteomes" id="UP001152759">
    <property type="component" value="Chromosome 4"/>
</dbReference>
<dbReference type="InterPro" id="IPR019080">
    <property type="entry name" value="YqaJ_viral_recombinase"/>
</dbReference>
<gene>
    <name evidence="3" type="ORF">BEMITA_LOCUS8146</name>
</gene>
<evidence type="ECO:0000256" key="1">
    <source>
        <dbReference type="SAM" id="MobiDB-lite"/>
    </source>
</evidence>
<keyword evidence="4" id="KW-1185">Reference proteome</keyword>
<dbReference type="EMBL" id="OU963865">
    <property type="protein sequence ID" value="CAH0389303.1"/>
    <property type="molecule type" value="Genomic_DNA"/>
</dbReference>
<organism evidence="3 4">
    <name type="scientific">Bemisia tabaci</name>
    <name type="common">Sweetpotato whitefly</name>
    <name type="synonym">Aleurodes tabaci</name>
    <dbReference type="NCBI Taxonomy" id="7038"/>
    <lineage>
        <taxon>Eukaryota</taxon>
        <taxon>Metazoa</taxon>
        <taxon>Ecdysozoa</taxon>
        <taxon>Arthropoda</taxon>
        <taxon>Hexapoda</taxon>
        <taxon>Insecta</taxon>
        <taxon>Pterygota</taxon>
        <taxon>Neoptera</taxon>
        <taxon>Paraneoptera</taxon>
        <taxon>Hemiptera</taxon>
        <taxon>Sternorrhyncha</taxon>
        <taxon>Aleyrodoidea</taxon>
        <taxon>Aleyrodidae</taxon>
        <taxon>Aleyrodinae</taxon>
        <taxon>Bemisia</taxon>
    </lineage>
</organism>
<dbReference type="InterPro" id="IPR011604">
    <property type="entry name" value="PDDEXK-like_dom_sf"/>
</dbReference>
<dbReference type="Pfam" id="PF09588">
    <property type="entry name" value="YqaJ"/>
    <property type="match status" value="1"/>
</dbReference>
<reference evidence="3" key="1">
    <citation type="submission" date="2021-12" db="EMBL/GenBank/DDBJ databases">
        <authorList>
            <person name="King R."/>
        </authorList>
    </citation>
    <scope>NUCLEOTIDE SEQUENCE</scope>
</reference>